<dbReference type="InterPro" id="IPR027417">
    <property type="entry name" value="P-loop_NTPase"/>
</dbReference>
<dbReference type="VEuPathDB" id="PlasmoDB:PVLDE_1405990"/>
<dbReference type="SUPFAM" id="SSF52540">
    <property type="entry name" value="P-loop containing nucleoside triphosphate hydrolases"/>
    <property type="match status" value="1"/>
</dbReference>
<dbReference type="SMART" id="SM00129">
    <property type="entry name" value="KISc"/>
    <property type="match status" value="1"/>
</dbReference>
<feature type="compositionally biased region" description="Acidic residues" evidence="4">
    <location>
        <begin position="559"/>
        <end position="573"/>
    </location>
</feature>
<dbReference type="InterPro" id="IPR036961">
    <property type="entry name" value="Kinesin_motor_dom_sf"/>
</dbReference>
<evidence type="ECO:0000256" key="4">
    <source>
        <dbReference type="SAM" id="MobiDB-lite"/>
    </source>
</evidence>
<evidence type="ECO:0000259" key="5">
    <source>
        <dbReference type="PROSITE" id="PS50067"/>
    </source>
</evidence>
<feature type="domain" description="Kinesin motor" evidence="5">
    <location>
        <begin position="76"/>
        <end position="541"/>
    </location>
</feature>
<dbReference type="InterPro" id="IPR019821">
    <property type="entry name" value="Kinesin_motor_CS"/>
</dbReference>
<comment type="similarity">
    <text evidence="3">Belongs to the TRAFAC class myosin-kinesin ATPase superfamily. Kinesin family.</text>
</comment>
<keyword evidence="3" id="KW-0505">Motor protein</keyword>
<evidence type="ECO:0000256" key="3">
    <source>
        <dbReference type="PROSITE-ProRule" id="PRU00283"/>
    </source>
</evidence>
<accession>A0A6V7T469</accession>
<dbReference type="InterPro" id="IPR027640">
    <property type="entry name" value="Kinesin-like_fam"/>
</dbReference>
<feature type="region of interest" description="Disordered" evidence="4">
    <location>
        <begin position="552"/>
        <end position="576"/>
    </location>
</feature>
<dbReference type="Pfam" id="PF00225">
    <property type="entry name" value="Kinesin"/>
    <property type="match status" value="2"/>
</dbReference>
<feature type="binding site" evidence="3">
    <location>
        <begin position="171"/>
        <end position="178"/>
    </location>
    <ligand>
        <name>ATP</name>
        <dbReference type="ChEBI" id="CHEBI:30616"/>
    </ligand>
</feature>
<proteinExistence type="inferred from homology"/>
<dbReference type="EMBL" id="LR865376">
    <property type="protein sequence ID" value="CAD2105841.1"/>
    <property type="molecule type" value="Genomic_DNA"/>
</dbReference>
<dbReference type="GO" id="GO:0003777">
    <property type="term" value="F:microtubule motor activity"/>
    <property type="evidence" value="ECO:0007669"/>
    <property type="project" value="InterPro"/>
</dbReference>
<reference evidence="6 7" key="1">
    <citation type="submission" date="2020-08" db="EMBL/GenBank/DDBJ databases">
        <authorList>
            <person name="Ramaprasad A."/>
        </authorList>
    </citation>
    <scope>NUCLEOTIDE SEQUENCE [LARGE SCALE GENOMIC DNA]</scope>
</reference>
<evidence type="ECO:0000313" key="7">
    <source>
        <dbReference type="Proteomes" id="UP000515308"/>
    </source>
</evidence>
<protein>
    <submittedName>
        <fullName evidence="6">Kinesin, putative</fullName>
    </submittedName>
</protein>
<name>A0A6V7T469_PLAVN</name>
<feature type="region of interest" description="Disordered" evidence="4">
    <location>
        <begin position="1"/>
        <end position="29"/>
    </location>
</feature>
<feature type="compositionally biased region" description="Low complexity" evidence="4">
    <location>
        <begin position="1240"/>
        <end position="1258"/>
    </location>
</feature>
<dbReference type="Gene3D" id="3.40.850.10">
    <property type="entry name" value="Kinesin motor domain"/>
    <property type="match status" value="1"/>
</dbReference>
<dbReference type="PROSITE" id="PS00411">
    <property type="entry name" value="KINESIN_MOTOR_1"/>
    <property type="match status" value="1"/>
</dbReference>
<dbReference type="GO" id="GO:0008017">
    <property type="term" value="F:microtubule binding"/>
    <property type="evidence" value="ECO:0007669"/>
    <property type="project" value="InterPro"/>
</dbReference>
<organism evidence="6 7">
    <name type="scientific">Plasmodium vinckei lentum</name>
    <dbReference type="NCBI Taxonomy" id="138297"/>
    <lineage>
        <taxon>Eukaryota</taxon>
        <taxon>Sar</taxon>
        <taxon>Alveolata</taxon>
        <taxon>Apicomplexa</taxon>
        <taxon>Aconoidasida</taxon>
        <taxon>Haemosporida</taxon>
        <taxon>Plasmodiidae</taxon>
        <taxon>Plasmodium</taxon>
        <taxon>Plasmodium (Vinckeia)</taxon>
    </lineage>
</organism>
<dbReference type="Proteomes" id="UP000515308">
    <property type="component" value="Chromosome PVLDE_14"/>
</dbReference>
<dbReference type="PRINTS" id="PR00380">
    <property type="entry name" value="KINESINHEAVY"/>
</dbReference>
<feature type="region of interest" description="Disordered" evidence="4">
    <location>
        <begin position="1240"/>
        <end position="1266"/>
    </location>
</feature>
<dbReference type="InterPro" id="IPR001752">
    <property type="entry name" value="Kinesin_motor_dom"/>
</dbReference>
<evidence type="ECO:0000256" key="2">
    <source>
        <dbReference type="ARBA" id="ARBA00022840"/>
    </source>
</evidence>
<dbReference type="PROSITE" id="PS50067">
    <property type="entry name" value="KINESIN_MOTOR_2"/>
    <property type="match status" value="1"/>
</dbReference>
<sequence>MVSKTQKGGEGYDGTSKQTHLSKGTGGEKVKGESTRLYEWYINKNIEEKKKDNIDIINNIEKYFEDAELTGNVEEYINVICRIKNITNNDEKVKNENDMDEDDIDVIRKVANTKLLIDTYQMGTKGGVNFEYTYDRVYDINNNNNMIFNDYIINNIKNIFQGINCSILAYGQTSSGKTHTMLGNLEYLHNLFKLYEDDKNGDLVKKTNLKGEQNSNISQMKLSYNELTNCIVNEPEDIGLILNCINYIFMYIDYHGNKKKNKIDELKADNSLSIEHNRKEFIVTLSIIEIYNEVIYDLISGEKNLSVNMIDPNKNEFVIKNLKEVEIENVINALQYLEEGVKNRKIAFTHMNKASSRSHLIFIIKINRYIYKTNTIRCGKLCLVDLAGSERLKQTKATGSIKIETTMINKSLSVLSKVINALAVMQIKEKIDKNNREKLRENEISEQKESNEIDDLDAKKEYNNNETHIPKRISNTTKKAKCDGINNNMYIPYRDSKLTRVLSDSLGNNCKSILICTISSQLKYLNETASTIKFAQRAKMVKAKPVIREEKIETKSETPELDNDNLENGDDNNDNNNEGDKKFDIFVNFNKKHITKDILFFSYSLCIFSYICGFKSTGKVKYLDFFIESYKNKINIIKDQLNKSTCNNEINECILKTFDELKLLTEDERKKLINFMPNQVDANKIEDKIHKPDKEESNENDTETLTHHNLRQMSYNTNLYKLGKNYENHEEDDDPLIGDILVKMKNDICNIIKFNLKILKDVMKTDDITFDEMIDIVNTMKDNNNIFLLNELNEINEKNNFDENNKSDNEIAALENTHSNNNNCEDSGKHKIVQKGLKEINIKGDKKRVDLKKKKKNMTEMEEANQDSKMCLHNVNGEKNMLSVALNGKHLYFARNILSIKNIQNIFNYINNNYTKFINDFTTDKSTVFTNFDLKENLDRQVIEKNNTIYNFIHSATMFQNSGTLKNLNSNYIINKMQTEFFNNNCNHPNIKCVRNMDENYVQSKDFEGIQNYSSNNEKILINSHAYKSKSHLPVTDLQQIGPSKSTDASNIETDKNVKFSTTGNGSIVSFANEMDKQKSIEQNENELNTSYKSESLLTLFSSEKKNCVNFEPTKTGSKKELDTRTINVSKNEEYFVEFEKLLENEDFKRLYEFIIDREKKSDENNGTSNVKPPDELLDDDILRKLESKINHEIRKINNNVNVDIRYKKKGIDKINRHKHKNQNDSNSIFCNRKSNVISSESSNEASSQNNNRSNNNIRYRKKKNKKNILNKNDNVLGIPYINNADISYLETKRNTNMLFKNLFNMIKDFFNFGSDQPSINDPIEINIPEIINNELLYNKKFLEKNLESYNIRNFQINNKKMYLLNESEYAHLKELINYKNKMIYFLNLEYKKCKLSA</sequence>
<dbReference type="GO" id="GO:0005524">
    <property type="term" value="F:ATP binding"/>
    <property type="evidence" value="ECO:0007669"/>
    <property type="project" value="UniProtKB-UniRule"/>
</dbReference>
<keyword evidence="2 3" id="KW-0067">ATP-binding</keyword>
<dbReference type="GO" id="GO:0007018">
    <property type="term" value="P:microtubule-based movement"/>
    <property type="evidence" value="ECO:0007669"/>
    <property type="project" value="InterPro"/>
</dbReference>
<dbReference type="PANTHER" id="PTHR24115">
    <property type="entry name" value="KINESIN-RELATED"/>
    <property type="match status" value="1"/>
</dbReference>
<evidence type="ECO:0000313" key="6">
    <source>
        <dbReference type="EMBL" id="CAD2105841.1"/>
    </source>
</evidence>
<gene>
    <name evidence="6" type="ORF">PVLDE_1405990</name>
</gene>
<evidence type="ECO:0000256" key="1">
    <source>
        <dbReference type="ARBA" id="ARBA00022741"/>
    </source>
</evidence>
<keyword evidence="1 3" id="KW-0547">Nucleotide-binding</keyword>